<feature type="region of interest" description="Disordered" evidence="4">
    <location>
        <begin position="133"/>
        <end position="217"/>
    </location>
</feature>
<gene>
    <name evidence="6" type="ORF">Adt_14590</name>
</gene>
<dbReference type="PANTHER" id="PTHR31906">
    <property type="entry name" value="PLASTID-LIPID-ASSOCIATED PROTEIN 4, CHLOROPLASTIC-RELATED"/>
    <property type="match status" value="1"/>
</dbReference>
<dbReference type="InterPro" id="IPR006843">
    <property type="entry name" value="PAP/fibrillin_dom"/>
</dbReference>
<name>A0ABD1U0T8_9LAMI</name>
<evidence type="ECO:0000259" key="5">
    <source>
        <dbReference type="Pfam" id="PF04755"/>
    </source>
</evidence>
<reference evidence="7" key="1">
    <citation type="submission" date="2024-07" db="EMBL/GenBank/DDBJ databases">
        <title>Two chromosome-level genome assemblies of Korean endemic species Abeliophyllum distichum and Forsythia ovata (Oleaceae).</title>
        <authorList>
            <person name="Jang H."/>
        </authorList>
    </citation>
    <scope>NUCLEOTIDE SEQUENCE [LARGE SCALE GENOMIC DNA]</scope>
</reference>
<sequence>MVVVVVVVGGMRRRIGGGDVGVFYYGLIRPDPPRCHHYPSLATNYIKQSEEKGDRIPATISLSTDRNKRLRLRLRRLNQIQKCTMSLLLNYYPCTLPLLKYSNFTPKSPKPHSISFSPKPRFLFSIRSSYSSYSNDPTDPASRPTPEAGSGNINESSENPTFVDEWGEKSEPDPEPVTKFSGPDPPRNEDEWGGSGGDVGNGSPGADVGGGVSVKEDGDGRLFELKRALLDTVYGSDFGFRASPEVRAEALELILQLEASNPTPAPTESPELLNGSWVLV</sequence>
<evidence type="ECO:0000256" key="1">
    <source>
        <dbReference type="ARBA" id="ARBA00004474"/>
    </source>
</evidence>
<evidence type="ECO:0000256" key="2">
    <source>
        <dbReference type="ARBA" id="ARBA00022640"/>
    </source>
</evidence>
<feature type="compositionally biased region" description="Gly residues" evidence="4">
    <location>
        <begin position="193"/>
        <end position="212"/>
    </location>
</feature>
<evidence type="ECO:0000256" key="4">
    <source>
        <dbReference type="SAM" id="MobiDB-lite"/>
    </source>
</evidence>
<protein>
    <submittedName>
        <fullName evidence="6">Plastid-lipid-associated protein 3</fullName>
    </submittedName>
</protein>
<feature type="domain" description="Plastid lipid-associated protein/fibrillin conserved" evidence="5">
    <location>
        <begin position="224"/>
        <end position="280"/>
    </location>
</feature>
<organism evidence="6 7">
    <name type="scientific">Abeliophyllum distichum</name>
    <dbReference type="NCBI Taxonomy" id="126358"/>
    <lineage>
        <taxon>Eukaryota</taxon>
        <taxon>Viridiplantae</taxon>
        <taxon>Streptophyta</taxon>
        <taxon>Embryophyta</taxon>
        <taxon>Tracheophyta</taxon>
        <taxon>Spermatophyta</taxon>
        <taxon>Magnoliopsida</taxon>
        <taxon>eudicotyledons</taxon>
        <taxon>Gunneridae</taxon>
        <taxon>Pentapetalae</taxon>
        <taxon>asterids</taxon>
        <taxon>lamiids</taxon>
        <taxon>Lamiales</taxon>
        <taxon>Oleaceae</taxon>
        <taxon>Forsythieae</taxon>
        <taxon>Abeliophyllum</taxon>
    </lineage>
</organism>
<dbReference type="InterPro" id="IPR039633">
    <property type="entry name" value="PAP"/>
</dbReference>
<dbReference type="Pfam" id="PF04755">
    <property type="entry name" value="PAP_fibrillin"/>
    <property type="match status" value="1"/>
</dbReference>
<dbReference type="EMBL" id="JBFOLK010000004">
    <property type="protein sequence ID" value="KAL2518343.1"/>
    <property type="molecule type" value="Genomic_DNA"/>
</dbReference>
<keyword evidence="3" id="KW-0809">Transit peptide</keyword>
<dbReference type="AlphaFoldDB" id="A0ABD1U0T8"/>
<accession>A0ABD1U0T8</accession>
<comment type="caution">
    <text evidence="6">The sequence shown here is derived from an EMBL/GenBank/DDBJ whole genome shotgun (WGS) entry which is preliminary data.</text>
</comment>
<comment type="subcellular location">
    <subcellularLocation>
        <location evidence="1">Plastid</location>
    </subcellularLocation>
</comment>
<dbReference type="GO" id="GO:0009536">
    <property type="term" value="C:plastid"/>
    <property type="evidence" value="ECO:0007669"/>
    <property type="project" value="UniProtKB-SubCell"/>
</dbReference>
<evidence type="ECO:0000256" key="3">
    <source>
        <dbReference type="ARBA" id="ARBA00022946"/>
    </source>
</evidence>
<feature type="compositionally biased region" description="Polar residues" evidence="4">
    <location>
        <begin position="151"/>
        <end position="160"/>
    </location>
</feature>
<keyword evidence="2" id="KW-0934">Plastid</keyword>
<dbReference type="Proteomes" id="UP001604336">
    <property type="component" value="Unassembled WGS sequence"/>
</dbReference>
<keyword evidence="7" id="KW-1185">Reference proteome</keyword>
<evidence type="ECO:0000313" key="7">
    <source>
        <dbReference type="Proteomes" id="UP001604336"/>
    </source>
</evidence>
<proteinExistence type="predicted"/>
<evidence type="ECO:0000313" key="6">
    <source>
        <dbReference type="EMBL" id="KAL2518343.1"/>
    </source>
</evidence>